<keyword evidence="4" id="KW-1185">Reference proteome</keyword>
<feature type="compositionally biased region" description="Basic and acidic residues" evidence="1">
    <location>
        <begin position="232"/>
        <end position="244"/>
    </location>
</feature>
<feature type="compositionally biased region" description="Basic residues" evidence="1">
    <location>
        <begin position="397"/>
        <end position="407"/>
    </location>
</feature>
<evidence type="ECO:0000313" key="2">
    <source>
        <dbReference type="EMBL" id="PWJ21037.1"/>
    </source>
</evidence>
<reference evidence="3 5" key="1">
    <citation type="submission" date="2016-10" db="EMBL/GenBank/DDBJ databases">
        <authorList>
            <person name="Cai Z."/>
        </authorList>
    </citation>
    <scope>NUCLEOTIDE SEQUENCE [LARGE SCALE GENOMIC DNA]</scope>
    <source>
        <strain evidence="3 5">DSM 25227</strain>
    </source>
</reference>
<dbReference type="EMBL" id="QGDJ01000002">
    <property type="protein sequence ID" value="PWJ21037.1"/>
    <property type="molecule type" value="Genomic_DNA"/>
</dbReference>
<dbReference type="InterPro" id="IPR016032">
    <property type="entry name" value="Sig_transdc_resp-reg_C-effctor"/>
</dbReference>
<evidence type="ECO:0000313" key="5">
    <source>
        <dbReference type="Proteomes" id="UP000251571"/>
    </source>
</evidence>
<name>A0A2Y9AGH0_9RHOB</name>
<protein>
    <submittedName>
        <fullName evidence="3">Uncharacterized protein</fullName>
    </submittedName>
</protein>
<gene>
    <name evidence="2" type="ORF">BCF38_102285</name>
    <name evidence="3" type="ORF">SAMN05421539_102285</name>
</gene>
<accession>A0A2Y9AGH0</accession>
<evidence type="ECO:0000256" key="1">
    <source>
        <dbReference type="SAM" id="MobiDB-lite"/>
    </source>
</evidence>
<dbReference type="Proteomes" id="UP000245839">
    <property type="component" value="Unassembled WGS sequence"/>
</dbReference>
<reference evidence="2 4" key="2">
    <citation type="submission" date="2018-03" db="EMBL/GenBank/DDBJ databases">
        <title>Genomic Encyclopedia of Archaeal and Bacterial Type Strains, Phase II (KMG-II): from individual species to whole genera.</title>
        <authorList>
            <person name="Goeker M."/>
        </authorList>
    </citation>
    <scope>NUCLEOTIDE SEQUENCE [LARGE SCALE GENOMIC DNA]</scope>
    <source>
        <strain evidence="2 4">DSM 25227</strain>
    </source>
</reference>
<feature type="compositionally biased region" description="Polar residues" evidence="1">
    <location>
        <begin position="175"/>
        <end position="187"/>
    </location>
</feature>
<organism evidence="3 5">
    <name type="scientific">Jannaschia seohaensis</name>
    <dbReference type="NCBI Taxonomy" id="475081"/>
    <lineage>
        <taxon>Bacteria</taxon>
        <taxon>Pseudomonadati</taxon>
        <taxon>Pseudomonadota</taxon>
        <taxon>Alphaproteobacteria</taxon>
        <taxon>Rhodobacterales</taxon>
        <taxon>Roseobacteraceae</taxon>
        <taxon>Jannaschia</taxon>
    </lineage>
</organism>
<dbReference type="EMBL" id="UETC01000002">
    <property type="protein sequence ID" value="SSA41447.1"/>
    <property type="molecule type" value="Genomic_DNA"/>
</dbReference>
<proteinExistence type="predicted"/>
<evidence type="ECO:0000313" key="4">
    <source>
        <dbReference type="Proteomes" id="UP000245839"/>
    </source>
</evidence>
<dbReference type="Proteomes" id="UP000251571">
    <property type="component" value="Unassembled WGS sequence"/>
</dbReference>
<dbReference type="GO" id="GO:0006355">
    <property type="term" value="P:regulation of DNA-templated transcription"/>
    <property type="evidence" value="ECO:0007669"/>
    <property type="project" value="InterPro"/>
</dbReference>
<evidence type="ECO:0000313" key="3">
    <source>
        <dbReference type="EMBL" id="SSA41447.1"/>
    </source>
</evidence>
<feature type="region of interest" description="Disordered" evidence="1">
    <location>
        <begin position="171"/>
        <end position="407"/>
    </location>
</feature>
<sequence>MTLDLARHARMIVGRPVVLTATEMAIRSRPATRLSPVQPRPALVDAVFGPGTPISERRLDSHLRNIRAKPARAGGSKLGSVRGHAPHELAAIAVGRGDGGAGKHADPVDARPRRAAISRAGNWLPPYRPAAGQGHRGGRASLARILASRSCGPIPRVGTMQPMMPRGTARFAPARTSNRSGRITGRTQPAPRPAQAVESGRGGSLKRLGRPAHGSFPPAYRPFSVGGPSADHCPRSANIRDRRALPRPPTSRSRLDRPPRIVRLSILAHAAPGRHLPRRPETCPASPASSAGRHVRRFSQAARPSDASTGPCTAKAPRPGYGIRRSATATPAQPSPLPGRSRHRTGPRSGASSQDRARRKPMRPLPPSGRPESVSLDLRWPPPGRMSPLLAQDGQRPVHRWPRHDST</sequence>
<dbReference type="GO" id="GO:0003677">
    <property type="term" value="F:DNA binding"/>
    <property type="evidence" value="ECO:0007669"/>
    <property type="project" value="InterPro"/>
</dbReference>
<dbReference type="AlphaFoldDB" id="A0A2Y9AGH0"/>
<dbReference type="SUPFAM" id="SSF46894">
    <property type="entry name" value="C-terminal effector domain of the bipartite response regulators"/>
    <property type="match status" value="1"/>
</dbReference>